<gene>
    <name evidence="1" type="ORF">ZHAS_00011964</name>
</gene>
<accession>A0A084W1K9</accession>
<dbReference type="EMBL" id="ATLV01019381">
    <property type="status" value="NOT_ANNOTATED_CDS"/>
    <property type="molecule type" value="Genomic_DNA"/>
</dbReference>
<name>A0A084W1K9_ANOSI</name>
<dbReference type="VEuPathDB" id="VectorBase:ASIC011964"/>
<protein>
    <submittedName>
        <fullName evidence="1 2">Uncharacterized protein</fullName>
    </submittedName>
</protein>
<sequence>MGLSFALLKAQELKTKSRRFETTCKTYNRQLSLVYYLIIIIEPIPEDTGAMRLTLIICTKSSILEGEWGFASFLYTLCSVHRLSNLRLVHRPMQVASGNAFRGKK</sequence>
<keyword evidence="3" id="KW-1185">Reference proteome</keyword>
<dbReference type="AlphaFoldDB" id="A0A084W1K9"/>
<dbReference type="EMBL" id="KE525269">
    <property type="protein sequence ID" value="KFB44103.1"/>
    <property type="molecule type" value="Genomic_DNA"/>
</dbReference>
<evidence type="ECO:0000313" key="3">
    <source>
        <dbReference type="Proteomes" id="UP000030765"/>
    </source>
</evidence>
<organism evidence="1">
    <name type="scientific">Anopheles sinensis</name>
    <name type="common">Mosquito</name>
    <dbReference type="NCBI Taxonomy" id="74873"/>
    <lineage>
        <taxon>Eukaryota</taxon>
        <taxon>Metazoa</taxon>
        <taxon>Ecdysozoa</taxon>
        <taxon>Arthropoda</taxon>
        <taxon>Hexapoda</taxon>
        <taxon>Insecta</taxon>
        <taxon>Pterygota</taxon>
        <taxon>Neoptera</taxon>
        <taxon>Endopterygota</taxon>
        <taxon>Diptera</taxon>
        <taxon>Nematocera</taxon>
        <taxon>Culicoidea</taxon>
        <taxon>Culicidae</taxon>
        <taxon>Anophelinae</taxon>
        <taxon>Anopheles</taxon>
    </lineage>
</organism>
<reference evidence="1 3" key="1">
    <citation type="journal article" date="2014" name="BMC Genomics">
        <title>Genome sequence of Anopheles sinensis provides insight into genetics basis of mosquito competence for malaria parasites.</title>
        <authorList>
            <person name="Zhou D."/>
            <person name="Zhang D."/>
            <person name="Ding G."/>
            <person name="Shi L."/>
            <person name="Hou Q."/>
            <person name="Ye Y."/>
            <person name="Xu Y."/>
            <person name="Zhou H."/>
            <person name="Xiong C."/>
            <person name="Li S."/>
            <person name="Yu J."/>
            <person name="Hong S."/>
            <person name="Yu X."/>
            <person name="Zou P."/>
            <person name="Chen C."/>
            <person name="Chang X."/>
            <person name="Wang W."/>
            <person name="Lv Y."/>
            <person name="Sun Y."/>
            <person name="Ma L."/>
            <person name="Shen B."/>
            <person name="Zhu C."/>
        </authorList>
    </citation>
    <scope>NUCLEOTIDE SEQUENCE [LARGE SCALE GENOMIC DNA]</scope>
</reference>
<proteinExistence type="predicted"/>
<dbReference type="EnsemblMetazoa" id="ASIC011964-RA">
    <property type="protein sequence ID" value="ASIC011964-PA"/>
    <property type="gene ID" value="ASIC011964"/>
</dbReference>
<dbReference type="Proteomes" id="UP000030765">
    <property type="component" value="Unassembled WGS sequence"/>
</dbReference>
<reference evidence="2" key="2">
    <citation type="submission" date="2020-05" db="UniProtKB">
        <authorList>
            <consortium name="EnsemblMetazoa"/>
        </authorList>
    </citation>
    <scope>IDENTIFICATION</scope>
</reference>
<evidence type="ECO:0000313" key="2">
    <source>
        <dbReference type="EnsemblMetazoa" id="ASIC011964-PA"/>
    </source>
</evidence>
<evidence type="ECO:0000313" key="1">
    <source>
        <dbReference type="EMBL" id="KFB44103.1"/>
    </source>
</evidence>